<dbReference type="Proteomes" id="UP000007115">
    <property type="component" value="Unassembled WGS sequence"/>
</dbReference>
<feature type="non-terminal residue" evidence="2">
    <location>
        <position position="1"/>
    </location>
</feature>
<dbReference type="RefSeq" id="XP_013956337.1">
    <property type="nucleotide sequence ID" value="XM_014100862.1"/>
</dbReference>
<evidence type="ECO:0000313" key="3">
    <source>
        <dbReference type="Proteomes" id="UP000007115"/>
    </source>
</evidence>
<dbReference type="SMART" id="SM00220">
    <property type="entry name" value="S_TKc"/>
    <property type="match status" value="1"/>
</dbReference>
<evidence type="ECO:0000259" key="1">
    <source>
        <dbReference type="PROSITE" id="PS50011"/>
    </source>
</evidence>
<dbReference type="GO" id="GO:0005524">
    <property type="term" value="F:ATP binding"/>
    <property type="evidence" value="ECO:0007669"/>
    <property type="project" value="InterPro"/>
</dbReference>
<dbReference type="Pfam" id="PF00069">
    <property type="entry name" value="Pkinase"/>
    <property type="match status" value="1"/>
</dbReference>
<accession>G9MSA6</accession>
<dbReference type="PROSITE" id="PS50011">
    <property type="entry name" value="PROTEIN_KINASE_DOM"/>
    <property type="match status" value="1"/>
</dbReference>
<comment type="caution">
    <text evidence="2">The sequence shown here is derived from an EMBL/GenBank/DDBJ whole genome shotgun (WGS) entry which is preliminary data.</text>
</comment>
<dbReference type="Gene3D" id="3.30.200.20">
    <property type="entry name" value="Phosphorylase Kinase, domain 1"/>
    <property type="match status" value="1"/>
</dbReference>
<dbReference type="SUPFAM" id="SSF56112">
    <property type="entry name" value="Protein kinase-like (PK-like)"/>
    <property type="match status" value="1"/>
</dbReference>
<feature type="non-terminal residue" evidence="2">
    <location>
        <position position="503"/>
    </location>
</feature>
<dbReference type="Gene3D" id="1.10.510.10">
    <property type="entry name" value="Transferase(Phosphotransferase) domain 1"/>
    <property type="match status" value="1"/>
</dbReference>
<dbReference type="PANTHER" id="PTHR24359">
    <property type="entry name" value="SERINE/THREONINE-PROTEIN KINASE SBK1"/>
    <property type="match status" value="1"/>
</dbReference>
<gene>
    <name evidence="2" type="ORF">TRIVIDRAFT_10125</name>
</gene>
<dbReference type="InterPro" id="IPR000719">
    <property type="entry name" value="Prot_kinase_dom"/>
</dbReference>
<dbReference type="VEuPathDB" id="FungiDB:TRIVIDRAFT_10125"/>
<name>G9MSA6_HYPVG</name>
<organism evidence="2 3">
    <name type="scientific">Hypocrea virens (strain Gv29-8 / FGSC 10586)</name>
    <name type="common">Gliocladium virens</name>
    <name type="synonym">Trichoderma virens</name>
    <dbReference type="NCBI Taxonomy" id="413071"/>
    <lineage>
        <taxon>Eukaryota</taxon>
        <taxon>Fungi</taxon>
        <taxon>Dikarya</taxon>
        <taxon>Ascomycota</taxon>
        <taxon>Pezizomycotina</taxon>
        <taxon>Sordariomycetes</taxon>
        <taxon>Hypocreomycetidae</taxon>
        <taxon>Hypocreales</taxon>
        <taxon>Hypocreaceae</taxon>
        <taxon>Trichoderma</taxon>
    </lineage>
</organism>
<dbReference type="AlphaFoldDB" id="G9MSA6"/>
<dbReference type="EMBL" id="ABDF02000006">
    <property type="protein sequence ID" value="EHK22965.1"/>
    <property type="molecule type" value="Genomic_DNA"/>
</dbReference>
<dbReference type="PANTHER" id="PTHR24359:SF1">
    <property type="entry name" value="INHIBITOR OF NUCLEAR FACTOR KAPPA-B KINASE EPSILON SUBUNIT HOMOLOG 1-RELATED"/>
    <property type="match status" value="1"/>
</dbReference>
<dbReference type="GO" id="GO:0004674">
    <property type="term" value="F:protein serine/threonine kinase activity"/>
    <property type="evidence" value="ECO:0007669"/>
    <property type="project" value="TreeGrafter"/>
</dbReference>
<dbReference type="HOGENOM" id="CLU_017513_4_1_1"/>
<dbReference type="InterPro" id="IPR008271">
    <property type="entry name" value="Ser/Thr_kinase_AS"/>
</dbReference>
<dbReference type="PROSITE" id="PS00108">
    <property type="entry name" value="PROTEIN_KINASE_ST"/>
    <property type="match status" value="1"/>
</dbReference>
<dbReference type="InterPro" id="IPR011009">
    <property type="entry name" value="Kinase-like_dom_sf"/>
</dbReference>
<sequence length="503" mass="57486">LSYEDVFNNCENRPYGACSSPEDCALFLPQNRIKSLIQSDRVVSTLRQNIPGIDSREVQIVADYVTTDAKQVFLTLVYSGTVKHIRGLQSKGFVDKHLPIRIEYDASDPPRILGRDSNTPLHCFADWCLREVNSFCQEQWIFLAPVFRQDKFAYKFEKGHRLPLMPADEPGAGLGNFGTVQRFKLHSAHCQQVPSSRGGIHDNTDEPLDVAVKRLIRNDHQTDKLYQRETNALETMKKLNNNHLIKAIATYTKGNNKYIVFPWANGGNLQHMMETDQRKLDEGLANWVLLQIAGLSDGIRALHSKKIRHGDVKPSNILCFNYDPRMSGNTILKIADVGLAKLHEIHTCDRTNATTTKHGSIAYEPPEVYAKKTNVILSRRYDTWSLGCVFLEIIIWAIYGVEGFTLFHEQLSQDLSYHRCRKDDSPKRHPTVCIWIQRLKSDITSDSAFRELTQLIDAKLLVRVTERVYSETLCYELEEIKRRAAANSAYLFNSEMERLAANR</sequence>
<dbReference type="InParanoid" id="G9MSA6"/>
<keyword evidence="3" id="KW-1185">Reference proteome</keyword>
<protein>
    <recommendedName>
        <fullName evidence="1">Protein kinase domain-containing protein</fullName>
    </recommendedName>
</protein>
<reference evidence="2 3" key="1">
    <citation type="journal article" date="2011" name="Genome Biol.">
        <title>Comparative genome sequence analysis underscores mycoparasitism as the ancestral life style of Trichoderma.</title>
        <authorList>
            <person name="Kubicek C.P."/>
            <person name="Herrera-Estrella A."/>
            <person name="Seidl-Seiboth V."/>
            <person name="Martinez D.A."/>
            <person name="Druzhinina I.S."/>
            <person name="Thon M."/>
            <person name="Zeilinger S."/>
            <person name="Casas-Flores S."/>
            <person name="Horwitz B.A."/>
            <person name="Mukherjee P.K."/>
            <person name="Mukherjee M."/>
            <person name="Kredics L."/>
            <person name="Alcaraz L.D."/>
            <person name="Aerts A."/>
            <person name="Antal Z."/>
            <person name="Atanasova L."/>
            <person name="Cervantes-Badillo M.G."/>
            <person name="Challacombe J."/>
            <person name="Chertkov O."/>
            <person name="McCluskey K."/>
            <person name="Coulpier F."/>
            <person name="Deshpande N."/>
            <person name="von Doehren H."/>
            <person name="Ebbole D.J."/>
            <person name="Esquivel-Naranjo E.U."/>
            <person name="Fekete E."/>
            <person name="Flipphi M."/>
            <person name="Glaser F."/>
            <person name="Gomez-Rodriguez E.Y."/>
            <person name="Gruber S."/>
            <person name="Han C."/>
            <person name="Henrissat B."/>
            <person name="Hermosa R."/>
            <person name="Hernandez-Onate M."/>
            <person name="Karaffa L."/>
            <person name="Kosti I."/>
            <person name="Le Crom S."/>
            <person name="Lindquist E."/>
            <person name="Lucas S."/>
            <person name="Luebeck M."/>
            <person name="Luebeck P.S."/>
            <person name="Margeot A."/>
            <person name="Metz B."/>
            <person name="Misra M."/>
            <person name="Nevalainen H."/>
            <person name="Omann M."/>
            <person name="Packer N."/>
            <person name="Perrone G."/>
            <person name="Uresti-Rivera E.E."/>
            <person name="Salamov A."/>
            <person name="Schmoll M."/>
            <person name="Seiboth B."/>
            <person name="Shapiro H."/>
            <person name="Sukno S."/>
            <person name="Tamayo-Ramos J.A."/>
            <person name="Tisch D."/>
            <person name="Wiest A."/>
            <person name="Wilkinson H.H."/>
            <person name="Zhang M."/>
            <person name="Coutinho P.M."/>
            <person name="Kenerley C.M."/>
            <person name="Monte E."/>
            <person name="Baker S.E."/>
            <person name="Grigoriev I.V."/>
        </authorList>
    </citation>
    <scope>NUCLEOTIDE SEQUENCE [LARGE SCALE GENOMIC DNA]</scope>
    <source>
        <strain evidence="3">Gv29-8 / FGSC 10586</strain>
    </source>
</reference>
<proteinExistence type="predicted"/>
<evidence type="ECO:0000313" key="2">
    <source>
        <dbReference type="EMBL" id="EHK22965.1"/>
    </source>
</evidence>
<dbReference type="CDD" id="cd00180">
    <property type="entry name" value="PKc"/>
    <property type="match status" value="1"/>
</dbReference>
<feature type="domain" description="Protein kinase" evidence="1">
    <location>
        <begin position="166"/>
        <end position="491"/>
    </location>
</feature>
<dbReference type="OMA" id="QWIFLAP"/>
<dbReference type="OrthoDB" id="4897934at2759"/>
<dbReference type="GeneID" id="25786699"/>
<dbReference type="eggNOG" id="KOG0615">
    <property type="taxonomic scope" value="Eukaryota"/>
</dbReference>
<dbReference type="STRING" id="413071.G9MSA6"/>